<sequence length="1322" mass="142595">MQTAERLARLSDVLTPAHVKQNQQQNGGGNDKGGDPHDANSIESLLLNLANNEMQVQQQKIQAHMPQKTTRMKLLYEDHTRPDSAGRSSSLSSYADTAQKPPVASGRPPIPQQQQRPAKQMPVPPQQPSKTKTQKNSSLDMSLSQIGLWSPRTTAPSGVSNYSNSSFASSIESMREATLRTEQSTQNRSSGSMLFGPRGMPAAPSSRSSSRVNDSARSEHSTLRSPFTTVSSHGGFSPGSSQSFASLYSQGDVGGTAARSARVAHEAAISEARQMLDGIPSPVEQPASLAHEAEYLFDDDDDDDEYAEPVRNGGKLQTMISPASENEGRFAYYASTVSSRVSSVAESAGSKHRPSQPPTASASMVSDTSSAGLAGHESSIGDLTQLHRSWYSSTDSINGLNGGGGGRTRSSTIDEDDDGREDAYAPRVAKNKARRRPHSGTISGSVAADSAVDIAKASAVGQGQYAGNYDTRYDVAVDFQRLLNISGSTQNLYSSGVADTRAASSLAEVSSVASSYQPMYVSRSGSVAGYVTPVQMGYANVAPASQGYVQAVYSGVDANGRPYSAYQQYPQMVAAPQMMVTPQQHYQQVPVAMNGQVQAGYYDSGTILPQQQQQFQQLQQFQQRPMSMAATQNGVAMHPMPPPATPDFASRPRSRTTGAPAAVPAPAPVPVQPAGSMPNGAGLRPMSSANALQQSSANAAGLAIPNRQDHSANAAGLAIPNRQDQFGGAQRPASYAGPSSLPTGAGGRPPSSMAPSSPLLAARASTPTGFGTMSSTPASTFARGSGSMSPFPSNVGPSQPATYSAAPPVADQPKDMFVDDLDPRLTQKLPENVTPINYVKMARPVFKFGGHVSQPEMVNWSKVDRQMTMIKSVSIKLTVEVLATMHVGRPFNKPAERVRAAFFWIASNITYDSSAAESNEEFEQQEAPNCVLQRRRSRGPGYAYLFDAMMQALGIECTTVRGYLRQPLDSYQGAVLPADNHVWNAVCLDGEFRMVDTACAAKSHPLNAECKVDPWFFLASPKDLIFTHFPLAALDQFVDPVVPLPVFWMLPYVRPAYFQSKVKLLNLPHVPRIELRDDAVVPLVMCVRDATQAVFAEVELHDPNGSGRIVARQPLLAQCMDYRGKRMVKILVAVRAADTRGLVKIYCGTRVPLQPKRSEEAAESPARAQKKVLGFLNKDKRPSAHDYSRIKDVDEDGSIKTVATAKTFPLACVLPVVHRGRNNAPGFVQVNAAIPNEFYIKEPTDGQFHLGESVNFHLLPVGEERLFHLQLRSPSGHQFKFVYQPADQGYILRHSVKERGAWIIVYHTDSDGWLPIASYNCI</sequence>
<feature type="region of interest" description="Disordered" evidence="1">
    <location>
        <begin position="633"/>
        <end position="694"/>
    </location>
</feature>
<feature type="compositionally biased region" description="Low complexity" evidence="1">
    <location>
        <begin position="202"/>
        <end position="213"/>
    </location>
</feature>
<dbReference type="SUPFAM" id="SSF54001">
    <property type="entry name" value="Cysteine proteinases"/>
    <property type="match status" value="1"/>
</dbReference>
<feature type="compositionally biased region" description="Polar residues" evidence="1">
    <location>
        <begin position="180"/>
        <end position="192"/>
    </location>
</feature>
<dbReference type="Gene3D" id="3.10.620.30">
    <property type="match status" value="1"/>
</dbReference>
<feature type="compositionally biased region" description="Polar residues" evidence="1">
    <location>
        <begin position="358"/>
        <end position="371"/>
    </location>
</feature>
<evidence type="ECO:0000259" key="2">
    <source>
        <dbReference type="SMART" id="SM00460"/>
    </source>
</evidence>
<feature type="compositionally biased region" description="Basic residues" evidence="1">
    <location>
        <begin position="429"/>
        <end position="438"/>
    </location>
</feature>
<dbReference type="InterPro" id="IPR002931">
    <property type="entry name" value="Transglutaminase-like"/>
</dbReference>
<feature type="region of interest" description="Disordered" evidence="1">
    <location>
        <begin position="80"/>
        <end position="139"/>
    </location>
</feature>
<dbReference type="PANTHER" id="PTHR46333">
    <property type="entry name" value="CYTOKINESIS PROTEIN 3"/>
    <property type="match status" value="1"/>
</dbReference>
<feature type="region of interest" description="Disordered" evidence="1">
    <location>
        <begin position="300"/>
        <end position="322"/>
    </location>
</feature>
<feature type="compositionally biased region" description="Polar residues" evidence="1">
    <location>
        <begin position="768"/>
        <end position="779"/>
    </location>
</feature>
<organism evidence="3 4">
    <name type="scientific">Coemansia interrupta</name>
    <dbReference type="NCBI Taxonomy" id="1126814"/>
    <lineage>
        <taxon>Eukaryota</taxon>
        <taxon>Fungi</taxon>
        <taxon>Fungi incertae sedis</taxon>
        <taxon>Zoopagomycota</taxon>
        <taxon>Kickxellomycotina</taxon>
        <taxon>Kickxellomycetes</taxon>
        <taxon>Kickxellales</taxon>
        <taxon>Kickxellaceae</taxon>
        <taxon>Coemansia</taxon>
    </lineage>
</organism>
<dbReference type="Proteomes" id="UP001140172">
    <property type="component" value="Unassembled WGS sequence"/>
</dbReference>
<feature type="region of interest" description="Disordered" evidence="1">
    <location>
        <begin position="173"/>
        <end position="238"/>
    </location>
</feature>
<feature type="compositionally biased region" description="Low complexity" evidence="1">
    <location>
        <begin position="112"/>
        <end position="121"/>
    </location>
</feature>
<dbReference type="GO" id="GO:0110085">
    <property type="term" value="C:mitotic actomyosin contractile ring"/>
    <property type="evidence" value="ECO:0007669"/>
    <property type="project" value="TreeGrafter"/>
</dbReference>
<dbReference type="SMART" id="SM00460">
    <property type="entry name" value="TGc"/>
    <property type="match status" value="1"/>
</dbReference>
<feature type="compositionally biased region" description="Polar residues" evidence="1">
    <location>
        <begin position="786"/>
        <end position="802"/>
    </location>
</feature>
<dbReference type="PANTHER" id="PTHR46333:SF2">
    <property type="entry name" value="CYTOKINESIS PROTEIN 3"/>
    <property type="match status" value="1"/>
</dbReference>
<dbReference type="EMBL" id="JANBUM010000214">
    <property type="protein sequence ID" value="KAJ2781304.1"/>
    <property type="molecule type" value="Genomic_DNA"/>
</dbReference>
<evidence type="ECO:0000313" key="4">
    <source>
        <dbReference type="Proteomes" id="UP001140172"/>
    </source>
</evidence>
<keyword evidence="4" id="KW-1185">Reference proteome</keyword>
<feature type="region of interest" description="Disordered" evidence="1">
    <location>
        <begin position="1"/>
        <end position="42"/>
    </location>
</feature>
<protein>
    <recommendedName>
        <fullName evidence="2">Transglutaminase-like domain-containing protein</fullName>
    </recommendedName>
</protein>
<name>A0A9W8LH06_9FUNG</name>
<dbReference type="InterPro" id="IPR052557">
    <property type="entry name" value="CAP/Cytokinesis_protein"/>
</dbReference>
<feature type="region of interest" description="Disordered" evidence="1">
    <location>
        <begin position="724"/>
        <end position="814"/>
    </location>
</feature>
<dbReference type="Pfam" id="PF01841">
    <property type="entry name" value="Transglut_core"/>
    <property type="match status" value="1"/>
</dbReference>
<evidence type="ECO:0000313" key="3">
    <source>
        <dbReference type="EMBL" id="KAJ2781304.1"/>
    </source>
</evidence>
<comment type="caution">
    <text evidence="3">The sequence shown here is derived from an EMBL/GenBank/DDBJ whole genome shotgun (WGS) entry which is preliminary data.</text>
</comment>
<proteinExistence type="predicted"/>
<feature type="region of interest" description="Disordered" evidence="1">
    <location>
        <begin position="394"/>
        <end position="444"/>
    </location>
</feature>
<feature type="domain" description="Transglutaminase-like" evidence="2">
    <location>
        <begin position="931"/>
        <end position="999"/>
    </location>
</feature>
<feature type="compositionally biased region" description="Low complexity" evidence="1">
    <location>
        <begin position="748"/>
        <end position="767"/>
    </location>
</feature>
<reference evidence="3" key="1">
    <citation type="submission" date="2022-07" db="EMBL/GenBank/DDBJ databases">
        <title>Phylogenomic reconstructions and comparative analyses of Kickxellomycotina fungi.</title>
        <authorList>
            <person name="Reynolds N.K."/>
            <person name="Stajich J.E."/>
            <person name="Barry K."/>
            <person name="Grigoriev I.V."/>
            <person name="Crous P."/>
            <person name="Smith M.E."/>
        </authorList>
    </citation>
    <scope>NUCLEOTIDE SEQUENCE</scope>
    <source>
        <strain evidence="3">BCRC 34489</strain>
    </source>
</reference>
<feature type="compositionally biased region" description="Polar residues" evidence="1">
    <location>
        <begin position="223"/>
        <end position="238"/>
    </location>
</feature>
<dbReference type="InterPro" id="IPR038765">
    <property type="entry name" value="Papain-like_cys_pep_sf"/>
</dbReference>
<dbReference type="OrthoDB" id="6129702at2759"/>
<feature type="compositionally biased region" description="Polar residues" evidence="1">
    <location>
        <begin position="128"/>
        <end position="139"/>
    </location>
</feature>
<feature type="region of interest" description="Disordered" evidence="1">
    <location>
        <begin position="344"/>
        <end position="376"/>
    </location>
</feature>
<dbReference type="GO" id="GO:0140278">
    <property type="term" value="P:mitotic division septum assembly"/>
    <property type="evidence" value="ECO:0007669"/>
    <property type="project" value="TreeGrafter"/>
</dbReference>
<evidence type="ECO:0000256" key="1">
    <source>
        <dbReference type="SAM" id="MobiDB-lite"/>
    </source>
</evidence>
<accession>A0A9W8LH06</accession>
<gene>
    <name evidence="3" type="ORF">GGI15_003248</name>
</gene>